<name>A0A7J3JS35_9CREN</name>
<dbReference type="EMBL" id="DTBZ01000114">
    <property type="protein sequence ID" value="HGQ18547.1"/>
    <property type="molecule type" value="Genomic_DNA"/>
</dbReference>
<dbReference type="PANTHER" id="PTHR43638">
    <property type="entry name" value="OXIDOREDUCTASE, ALDO/KETO REDUCTASE FAMILY PROTEIN"/>
    <property type="match status" value="1"/>
</dbReference>
<evidence type="ECO:0000259" key="1">
    <source>
        <dbReference type="Pfam" id="PF00248"/>
    </source>
</evidence>
<evidence type="ECO:0000313" key="2">
    <source>
        <dbReference type="EMBL" id="HGN36489.1"/>
    </source>
</evidence>
<dbReference type="InterPro" id="IPR023210">
    <property type="entry name" value="NADP_OxRdtase_dom"/>
</dbReference>
<proteinExistence type="predicted"/>
<comment type="caution">
    <text evidence="3">The sequence shown here is derived from an EMBL/GenBank/DDBJ whole genome shotgun (WGS) entry which is preliminary data.</text>
</comment>
<dbReference type="EMBL" id="DTAI01000081">
    <property type="protein sequence ID" value="HGN36489.1"/>
    <property type="molecule type" value="Genomic_DNA"/>
</dbReference>
<dbReference type="GO" id="GO:0016491">
    <property type="term" value="F:oxidoreductase activity"/>
    <property type="evidence" value="ECO:0007669"/>
    <property type="project" value="InterPro"/>
</dbReference>
<gene>
    <name evidence="2" type="ORF">ENT87_02935</name>
    <name evidence="3" type="ORF">ENU30_06200</name>
</gene>
<dbReference type="PANTHER" id="PTHR43638:SF3">
    <property type="entry name" value="ALDEHYDE REDUCTASE"/>
    <property type="match status" value="1"/>
</dbReference>
<evidence type="ECO:0000313" key="3">
    <source>
        <dbReference type="EMBL" id="HGQ18547.1"/>
    </source>
</evidence>
<dbReference type="Pfam" id="PF00248">
    <property type="entry name" value="Aldo_ket_red"/>
    <property type="match status" value="1"/>
</dbReference>
<accession>A0A7J3JS35</accession>
<dbReference type="Gene3D" id="3.20.20.100">
    <property type="entry name" value="NADP-dependent oxidoreductase domain"/>
    <property type="match status" value="1"/>
</dbReference>
<dbReference type="SUPFAM" id="SSF51430">
    <property type="entry name" value="NAD(P)-linked oxidoreductase"/>
    <property type="match status" value="1"/>
</dbReference>
<protein>
    <submittedName>
        <fullName evidence="3">Aldo/keto reductase</fullName>
    </submittedName>
</protein>
<sequence length="323" mass="36743">MEYVDLGRTHEKISRIGLGAWQFSEAWGVTEYMQARAVISKAVELGVNFFDTAMVYGLGLSENLLGKALRELGVRRDDVFITTKIPGDFLSPADIYRSVEKSIEVLGLGYIDGLLVHWPPCWHNIPTRIYARALEKLVFLGRVRYLGLSNFPIELVESFRSALAKHDVEIFQIRYNLVERWADEEIVPYAEKHSITIQAWSPLAKGALTGKYNPENLPKFTDVRAREAVFHPENFNSIWRLVQLLKSIGERYGKTPTQVALNWLTTASPVIVPIPGAKTPEQVMELVDSVGWKLSYSDWITIDELSKKIAISYSAYYLDYKPQ</sequence>
<dbReference type="InterPro" id="IPR018170">
    <property type="entry name" value="Aldo/ket_reductase_CS"/>
</dbReference>
<dbReference type="PROSITE" id="PS00062">
    <property type="entry name" value="ALDOKETO_REDUCTASE_2"/>
    <property type="match status" value="1"/>
</dbReference>
<dbReference type="AlphaFoldDB" id="A0A7J3JS35"/>
<feature type="domain" description="NADP-dependent oxidoreductase" evidence="1">
    <location>
        <begin position="15"/>
        <end position="306"/>
    </location>
</feature>
<dbReference type="InterPro" id="IPR036812">
    <property type="entry name" value="NAD(P)_OxRdtase_dom_sf"/>
</dbReference>
<dbReference type="PRINTS" id="PR00069">
    <property type="entry name" value="ALDKETRDTASE"/>
</dbReference>
<organism evidence="3">
    <name type="scientific">Ignisphaera aggregans</name>
    <dbReference type="NCBI Taxonomy" id="334771"/>
    <lineage>
        <taxon>Archaea</taxon>
        <taxon>Thermoproteota</taxon>
        <taxon>Thermoprotei</taxon>
        <taxon>Desulfurococcales</taxon>
        <taxon>Desulfurococcaceae</taxon>
        <taxon>Ignisphaera</taxon>
    </lineage>
</organism>
<reference evidence="3" key="1">
    <citation type="journal article" date="2020" name="mSystems">
        <title>Genome- and Community-Level Interaction Insights into Carbon Utilization and Element Cycling Functions of Hydrothermarchaeota in Hydrothermal Sediment.</title>
        <authorList>
            <person name="Zhou Z."/>
            <person name="Liu Y."/>
            <person name="Xu W."/>
            <person name="Pan J."/>
            <person name="Luo Z.H."/>
            <person name="Li M."/>
        </authorList>
    </citation>
    <scope>NUCLEOTIDE SEQUENCE [LARGE SCALE GENOMIC DNA]</scope>
    <source>
        <strain evidence="2">SpSt-618</strain>
        <strain evidence="3">SpSt-657</strain>
    </source>
</reference>
<dbReference type="InterPro" id="IPR020471">
    <property type="entry name" value="AKR"/>
</dbReference>